<evidence type="ECO:0000256" key="4">
    <source>
        <dbReference type="ARBA" id="ARBA00022989"/>
    </source>
</evidence>
<evidence type="ECO:0000259" key="9">
    <source>
        <dbReference type="Pfam" id="PF13515"/>
    </source>
</evidence>
<feature type="region of interest" description="Disordered" evidence="7">
    <location>
        <begin position="1"/>
        <end position="29"/>
    </location>
</feature>
<gene>
    <name evidence="10" type="ORF">SAMN05192558_101672</name>
</gene>
<dbReference type="GO" id="GO:0005886">
    <property type="term" value="C:plasma membrane"/>
    <property type="evidence" value="ECO:0007669"/>
    <property type="project" value="UniProtKB-SubCell"/>
</dbReference>
<dbReference type="InterPro" id="IPR049453">
    <property type="entry name" value="Memb_transporter_dom"/>
</dbReference>
<evidence type="ECO:0000313" key="11">
    <source>
        <dbReference type="Proteomes" id="UP000199651"/>
    </source>
</evidence>
<evidence type="ECO:0000256" key="5">
    <source>
        <dbReference type="ARBA" id="ARBA00023136"/>
    </source>
</evidence>
<evidence type="ECO:0000313" key="10">
    <source>
        <dbReference type="EMBL" id="SDO02178.1"/>
    </source>
</evidence>
<keyword evidence="5 8" id="KW-0472">Membrane</keyword>
<dbReference type="AlphaFoldDB" id="A0A1H0G5L3"/>
<feature type="transmembrane region" description="Helical" evidence="8">
    <location>
        <begin position="415"/>
        <end position="441"/>
    </location>
</feature>
<evidence type="ECO:0000256" key="2">
    <source>
        <dbReference type="ARBA" id="ARBA00022475"/>
    </source>
</evidence>
<reference evidence="11" key="1">
    <citation type="submission" date="2016-10" db="EMBL/GenBank/DDBJ databases">
        <authorList>
            <person name="Varghese N."/>
            <person name="Submissions S."/>
        </authorList>
    </citation>
    <scope>NUCLEOTIDE SEQUENCE [LARGE SCALE GENOMIC DNA]</scope>
    <source>
        <strain evidence="11">IBRC-M 10655</strain>
    </source>
</reference>
<feature type="transmembrane region" description="Helical" evidence="8">
    <location>
        <begin position="176"/>
        <end position="195"/>
    </location>
</feature>
<evidence type="ECO:0000256" key="6">
    <source>
        <dbReference type="ARBA" id="ARBA00043993"/>
    </source>
</evidence>
<keyword evidence="4 8" id="KW-1133">Transmembrane helix</keyword>
<accession>A0A1H0G5L3</accession>
<dbReference type="Pfam" id="PF13515">
    <property type="entry name" value="FUSC_2"/>
    <property type="match status" value="1"/>
</dbReference>
<comment type="subcellular location">
    <subcellularLocation>
        <location evidence="1">Cell membrane</location>
        <topology evidence="1">Multi-pass membrane protein</topology>
    </subcellularLocation>
</comment>
<keyword evidence="11" id="KW-1185">Reference proteome</keyword>
<keyword evidence="2" id="KW-1003">Cell membrane</keyword>
<dbReference type="EMBL" id="FNJB01000001">
    <property type="protein sequence ID" value="SDO02178.1"/>
    <property type="molecule type" value="Genomic_DNA"/>
</dbReference>
<comment type="similarity">
    <text evidence="6">Belongs to the YccS/YhfK family.</text>
</comment>
<evidence type="ECO:0000256" key="8">
    <source>
        <dbReference type="SAM" id="Phobius"/>
    </source>
</evidence>
<sequence length="658" mass="69109">MASPTWGRGRALSPTSVSDVETPEGPRPLRDVAAPHWLRQLARLRPAPADWRLAARAALAVATPIAVGLAFGRLDLGVQASLGALCATFMARSGPYRFRLRRIGFSAVAGAAGFLVGGLAASHGWIAAAVVVALAAISAVVSSIGANASAAGLMLLVFGVLGTGQAGVWHPVAATGWFVLGAAWTLFLAIAAWPVRATVPERAALAFVYSRLADLLAVVGTRESGFARQRLTAAMNDAHDALVTARSGLEGRDADYRRLFVLLSETTPVVEAAVALHNKRTPPPGALVYAVIAIGAAIQEDVPAPRLDLDDDSPLAVALRGVVRELGGAPPPPPADRTRPDRRERLAGYLDALRPGPATWRFAARLAFCVGLAEVASRQLQLDRSYWVTLTVALVLKPDFGSVFARAVQRAVGTVFGVVLGAAVLAVNPGGWALVALAALFAGLLPVGQARNYGLFSIFVTPLVIMQLDLGQAGSWSLVSARLVDTAAGCAIVLLFGYLLWPGSRTPRLGTEIAAVTRTLAGYAGRALGDDRGDWSAARRKTYRELSDLRVQAQRLISEPSRAGRHAAAWWPAIVGLDRITDAVTGVAVDRAHGSAPPGRAEVDRIVAALDEIAAAVSEERAPRDPPPPASPRLDAVSTNVLALYDALRGPNFSGRRR</sequence>
<feature type="transmembrane region" description="Helical" evidence="8">
    <location>
        <begin position="453"/>
        <end position="471"/>
    </location>
</feature>
<evidence type="ECO:0000256" key="7">
    <source>
        <dbReference type="SAM" id="MobiDB-lite"/>
    </source>
</evidence>
<feature type="transmembrane region" description="Helical" evidence="8">
    <location>
        <begin position="103"/>
        <end position="120"/>
    </location>
</feature>
<organism evidence="10 11">
    <name type="scientific">Actinokineospora alba</name>
    <dbReference type="NCBI Taxonomy" id="504798"/>
    <lineage>
        <taxon>Bacteria</taxon>
        <taxon>Bacillati</taxon>
        <taxon>Actinomycetota</taxon>
        <taxon>Actinomycetes</taxon>
        <taxon>Pseudonocardiales</taxon>
        <taxon>Pseudonocardiaceae</taxon>
        <taxon>Actinokineospora</taxon>
    </lineage>
</organism>
<feature type="region of interest" description="Disordered" evidence="7">
    <location>
        <begin position="617"/>
        <end position="636"/>
    </location>
</feature>
<keyword evidence="3 8" id="KW-0812">Transmembrane</keyword>
<feature type="domain" description="Integral membrane bound transporter" evidence="9">
    <location>
        <begin position="375"/>
        <end position="496"/>
    </location>
</feature>
<feature type="transmembrane region" description="Helical" evidence="8">
    <location>
        <begin position="483"/>
        <end position="501"/>
    </location>
</feature>
<dbReference type="STRING" id="504798.SAMN05421871_103199"/>
<dbReference type="PANTHER" id="PTHR30509:SF9">
    <property type="entry name" value="MULTIDRUG RESISTANCE PROTEIN MDTO"/>
    <property type="match status" value="1"/>
</dbReference>
<protein>
    <submittedName>
        <fullName evidence="10">Uncharacterized membrane protein YccC</fullName>
    </submittedName>
</protein>
<feature type="transmembrane region" description="Helical" evidence="8">
    <location>
        <begin position="126"/>
        <end position="146"/>
    </location>
</feature>
<proteinExistence type="inferred from homology"/>
<dbReference type="PANTHER" id="PTHR30509">
    <property type="entry name" value="P-HYDROXYBENZOIC ACID EFFLUX PUMP SUBUNIT-RELATED"/>
    <property type="match status" value="1"/>
</dbReference>
<evidence type="ECO:0000256" key="3">
    <source>
        <dbReference type="ARBA" id="ARBA00022692"/>
    </source>
</evidence>
<name>A0A1H0G5L3_9PSEU</name>
<dbReference type="Proteomes" id="UP000199651">
    <property type="component" value="Unassembled WGS sequence"/>
</dbReference>
<feature type="transmembrane region" description="Helical" evidence="8">
    <location>
        <begin position="153"/>
        <end position="170"/>
    </location>
</feature>
<dbReference type="OrthoDB" id="3816110at2"/>
<evidence type="ECO:0000256" key="1">
    <source>
        <dbReference type="ARBA" id="ARBA00004651"/>
    </source>
</evidence>